<dbReference type="AlphaFoldDB" id="A0A6J4Q5G8"/>
<dbReference type="InterPro" id="IPR013762">
    <property type="entry name" value="Integrase-like_cat_sf"/>
</dbReference>
<feature type="domain" description="Tyr recombinase" evidence="2">
    <location>
        <begin position="395"/>
        <end position="605"/>
    </location>
</feature>
<keyword evidence="1" id="KW-0233">DNA recombination</keyword>
<protein>
    <recommendedName>
        <fullName evidence="2">Tyr recombinase domain-containing protein</fullName>
    </recommendedName>
</protein>
<dbReference type="InterPro" id="IPR046668">
    <property type="entry name" value="DUF6538"/>
</dbReference>
<dbReference type="Gene3D" id="1.10.443.10">
    <property type="entry name" value="Intergrase catalytic core"/>
    <property type="match status" value="1"/>
</dbReference>
<sequence>MRRRSTGRRWGLHLVRRNGVFHFRRRWPAALRKRGAPEFLCISLRTHVLAEAVKRSADLLAAIEAGERNVLMELADSPTAEWRTRAMIREMVRAAVAAMLARQEAPVDALDTAAHLERLAQQSDAIRSAQKERDWSEAARLAGSAAALTGVPHEALVGPVLGREILSTARRLLELAHRVEKECGDPLHLGQELLTQVGLPARRQALRPPMLLSEAIEKAAEEAPDEVEKKVRAVGRLAIAFFGDVPVATLGFERVFEFLEFIWKMPKGWGKGHGRNRHGQPGREIDPLAEQREADAHDAAVLAEVMATPDLTLPEKRRRVVERLTPRLTDGYLLVQRDMFARIARAALGSAVVGRSVDDEDRVVPSHRQIEAKLVVWHKRARTPCGLPTRISRPKRRRSWSLEHVVSLLLSPIFAGSSSTAQRWRKATSSKRFILRDAFYWVPLFMITLGVRPEEILQLKVRNVRLRDGILCVFLGDDLDDAIKTEQSRRVLPVPELLLRLGFREWIAFKGQSGEVWAFPEVQPDASHDRRSQIWGDRMRTLLARLDLKCEREDIYAMRRTLASKLLNLGVDNGVRQRVLGHLEGTTVDRHYSDDGLVELKALLDQVDYGVAVGQKSGFAFPVITGCTVALLPPLEVLVALTDQGAVSALRLCDPDTDETVFAARIAGAPAPKSQEWDSLEVLTGRAVATRANEILAAYSAILPANEEAVAAFEHLLILGDPAPRMPLPPAPVRESAVPGRATDPHPVAPEPEAFHEGPVLGLRKGDTAICVFPCRGRGAEDKLPRPGLVVAVRTLRGETFLDLAPGIPHNQMPVAPHELLVVEADETSSAGLAKPTRFDLRHRILVRVDDGSRLHRRLGSLSRKSDQRLMQSIQFAGDVSPLPVGEGAGIGRTPVVERRAKKVVHPPAPSPAIGRR</sequence>
<dbReference type="Pfam" id="PF00589">
    <property type="entry name" value="Phage_integrase"/>
    <property type="match status" value="1"/>
</dbReference>
<dbReference type="GO" id="GO:0015074">
    <property type="term" value="P:DNA integration"/>
    <property type="evidence" value="ECO:0007669"/>
    <property type="project" value="InterPro"/>
</dbReference>
<dbReference type="Pfam" id="PF20172">
    <property type="entry name" value="DUF6538"/>
    <property type="match status" value="1"/>
</dbReference>
<reference evidence="3" key="1">
    <citation type="submission" date="2020-02" db="EMBL/GenBank/DDBJ databases">
        <authorList>
            <person name="Meier V. D."/>
        </authorList>
    </citation>
    <scope>NUCLEOTIDE SEQUENCE</scope>
    <source>
        <strain evidence="3">AVDCRST_MAG15</strain>
    </source>
</reference>
<name>A0A6J4Q5G8_9RHOB</name>
<dbReference type="GO" id="GO:0006310">
    <property type="term" value="P:DNA recombination"/>
    <property type="evidence" value="ECO:0007669"/>
    <property type="project" value="UniProtKB-KW"/>
</dbReference>
<evidence type="ECO:0000259" key="2">
    <source>
        <dbReference type="PROSITE" id="PS51898"/>
    </source>
</evidence>
<dbReference type="GO" id="GO:0003677">
    <property type="term" value="F:DNA binding"/>
    <property type="evidence" value="ECO:0007669"/>
    <property type="project" value="InterPro"/>
</dbReference>
<dbReference type="InterPro" id="IPR002104">
    <property type="entry name" value="Integrase_catalytic"/>
</dbReference>
<evidence type="ECO:0000256" key="1">
    <source>
        <dbReference type="ARBA" id="ARBA00023172"/>
    </source>
</evidence>
<dbReference type="EMBL" id="CADCUU010000405">
    <property type="protein sequence ID" value="CAA9428773.1"/>
    <property type="molecule type" value="Genomic_DNA"/>
</dbReference>
<gene>
    <name evidence="3" type="ORF">AVDCRST_MAG15-2925</name>
</gene>
<proteinExistence type="predicted"/>
<dbReference type="InterPro" id="IPR011010">
    <property type="entry name" value="DNA_brk_join_enz"/>
</dbReference>
<accession>A0A6J4Q5G8</accession>
<dbReference type="SUPFAM" id="SSF56349">
    <property type="entry name" value="DNA breaking-rejoining enzymes"/>
    <property type="match status" value="1"/>
</dbReference>
<dbReference type="PROSITE" id="PS51898">
    <property type="entry name" value="TYR_RECOMBINASE"/>
    <property type="match status" value="1"/>
</dbReference>
<evidence type="ECO:0000313" key="3">
    <source>
        <dbReference type="EMBL" id="CAA9428773.1"/>
    </source>
</evidence>
<organism evidence="3">
    <name type="scientific">uncultured Rubellimicrobium sp</name>
    <dbReference type="NCBI Taxonomy" id="543078"/>
    <lineage>
        <taxon>Bacteria</taxon>
        <taxon>Pseudomonadati</taxon>
        <taxon>Pseudomonadota</taxon>
        <taxon>Alphaproteobacteria</taxon>
        <taxon>Rhodobacterales</taxon>
        <taxon>Roseobacteraceae</taxon>
        <taxon>Rubellimicrobium</taxon>
        <taxon>environmental samples</taxon>
    </lineage>
</organism>